<comment type="caution">
    <text evidence="1">The sequence shown here is derived from an EMBL/GenBank/DDBJ whole genome shotgun (WGS) entry which is preliminary data.</text>
</comment>
<sequence length="412" mass="46912">MIEVNVSESAANILNMVTPHFEERLRNDFKYHSERLIQMYPNQKTSLKSMVISDNNLNVKLSNLNISEFGKCTLNNLQADLQMFNILLDTHMDHVTIEGNYNQPCRSILIPEAGSGKITLRLENVTMNGNIGIYIVEDSYLVKNCDVNMKIERIDTRVICKNGSIDEVFEYLETDIEKTLMKYLSKQVLHLFLIEYIIFNQLSAPIVEISVSELLLDEPEEVIALSAERISKVNQKIDTLLQVMNATNTAKVKTVLETRAVDISLDNGDTQKICNTGCGRLENLWVTRLGDMSFYEKEGVQYIYGYLKLKTFQFKYPSFTTKNETETNGRVEVGAFRNQLFVKLSISTVGKIRIEAVNAVKIMDVQYNTFNLEDLLNQNYNLESVILGSIQGVVFPLLENWLLDGLVHASTN</sequence>
<gene>
    <name evidence="1" type="ORF">QE152_g23017</name>
</gene>
<keyword evidence="2" id="KW-1185">Reference proteome</keyword>
<dbReference type="AlphaFoldDB" id="A0AAW1KJ07"/>
<dbReference type="Proteomes" id="UP001458880">
    <property type="component" value="Unassembled WGS sequence"/>
</dbReference>
<evidence type="ECO:0000313" key="2">
    <source>
        <dbReference type="Proteomes" id="UP001458880"/>
    </source>
</evidence>
<dbReference type="Gene3D" id="3.15.10.30">
    <property type="entry name" value="Haemolymph juvenile hormone binding protein"/>
    <property type="match status" value="1"/>
</dbReference>
<organism evidence="1 2">
    <name type="scientific">Popillia japonica</name>
    <name type="common">Japanese beetle</name>
    <dbReference type="NCBI Taxonomy" id="7064"/>
    <lineage>
        <taxon>Eukaryota</taxon>
        <taxon>Metazoa</taxon>
        <taxon>Ecdysozoa</taxon>
        <taxon>Arthropoda</taxon>
        <taxon>Hexapoda</taxon>
        <taxon>Insecta</taxon>
        <taxon>Pterygota</taxon>
        <taxon>Neoptera</taxon>
        <taxon>Endopterygota</taxon>
        <taxon>Coleoptera</taxon>
        <taxon>Polyphaga</taxon>
        <taxon>Scarabaeiformia</taxon>
        <taxon>Scarabaeidae</taxon>
        <taxon>Rutelinae</taxon>
        <taxon>Popillia</taxon>
    </lineage>
</organism>
<protein>
    <submittedName>
        <fullName evidence="1">Hemolymph juvenile hormone binding protein (JHBP)</fullName>
    </submittedName>
</protein>
<dbReference type="EMBL" id="JASPKY010000225">
    <property type="protein sequence ID" value="KAK9718754.1"/>
    <property type="molecule type" value="Genomic_DNA"/>
</dbReference>
<dbReference type="Pfam" id="PF06585">
    <property type="entry name" value="JHBP"/>
    <property type="match status" value="1"/>
</dbReference>
<reference evidence="1 2" key="1">
    <citation type="journal article" date="2024" name="BMC Genomics">
        <title>De novo assembly and annotation of Popillia japonica's genome with initial clues to its potential as an invasive pest.</title>
        <authorList>
            <person name="Cucini C."/>
            <person name="Boschi S."/>
            <person name="Funari R."/>
            <person name="Cardaioli E."/>
            <person name="Iannotti N."/>
            <person name="Marturano G."/>
            <person name="Paoli F."/>
            <person name="Bruttini M."/>
            <person name="Carapelli A."/>
            <person name="Frati F."/>
            <person name="Nardi F."/>
        </authorList>
    </citation>
    <scope>NUCLEOTIDE SEQUENCE [LARGE SCALE GENOMIC DNA]</scope>
    <source>
        <strain evidence="1">DMR45628</strain>
    </source>
</reference>
<dbReference type="InterPro" id="IPR038606">
    <property type="entry name" value="To_sf"/>
</dbReference>
<dbReference type="InterPro" id="IPR010562">
    <property type="entry name" value="Haemolymph_juvenile_hormone-bd"/>
</dbReference>
<evidence type="ECO:0000313" key="1">
    <source>
        <dbReference type="EMBL" id="KAK9718754.1"/>
    </source>
</evidence>
<proteinExistence type="predicted"/>
<name>A0AAW1KJ07_POPJA</name>
<accession>A0AAW1KJ07</accession>